<feature type="compositionally biased region" description="Basic and acidic residues" evidence="12">
    <location>
        <begin position="144"/>
        <end position="166"/>
    </location>
</feature>
<keyword evidence="6 8" id="KW-0539">Nucleus</keyword>
<dbReference type="SUPFAM" id="SSF46689">
    <property type="entry name" value="Homeodomain-like"/>
    <property type="match status" value="1"/>
</dbReference>
<dbReference type="AlphaFoldDB" id="A0A7J0GJ56"/>
<feature type="domain" description="Homeobox" evidence="13">
    <location>
        <begin position="67"/>
        <end position="127"/>
    </location>
</feature>
<sequence length="235" mass="27606">MDWNGKNLRVPPFGSRQDTSSLSFLYNYNNYDHYQGVETYPMLAGQAGHVVVGGGGGMENSMIRRYNNQQEKKKRLSNEQLDLLESSFQEEIKLDPDRKIRLARELGLQPRQVAIWFQNRRARWKAKQLEQLYDGLKHEFDEVSREKQKLQEESYDKGPSHEEPSLHRNLRRRHGGEHLYGELELRQATRSHPKPQHPHPQMADQSNNNTFFNMVNDYNPVMQPPYWGTVLPSYP</sequence>
<comment type="subcellular location">
    <subcellularLocation>
        <location evidence="1 8 9">Nucleus</location>
    </subcellularLocation>
</comment>
<evidence type="ECO:0000256" key="6">
    <source>
        <dbReference type="ARBA" id="ARBA00023242"/>
    </source>
</evidence>
<evidence type="ECO:0000256" key="12">
    <source>
        <dbReference type="SAM" id="MobiDB-lite"/>
    </source>
</evidence>
<evidence type="ECO:0000256" key="4">
    <source>
        <dbReference type="ARBA" id="ARBA00023155"/>
    </source>
</evidence>
<keyword evidence="3 8" id="KW-0238">DNA-binding</keyword>
<dbReference type="Proteomes" id="UP000585474">
    <property type="component" value="Unassembled WGS sequence"/>
</dbReference>
<keyword evidence="4 8" id="KW-0371">Homeobox</keyword>
<evidence type="ECO:0000256" key="8">
    <source>
        <dbReference type="PROSITE-ProRule" id="PRU00108"/>
    </source>
</evidence>
<evidence type="ECO:0000313" key="15">
    <source>
        <dbReference type="Proteomes" id="UP000585474"/>
    </source>
</evidence>
<reference evidence="14 15" key="1">
    <citation type="submission" date="2019-07" db="EMBL/GenBank/DDBJ databases">
        <title>De Novo Assembly of kiwifruit Actinidia rufa.</title>
        <authorList>
            <person name="Sugita-Konishi S."/>
            <person name="Sato K."/>
            <person name="Mori E."/>
            <person name="Abe Y."/>
            <person name="Kisaki G."/>
            <person name="Hamano K."/>
            <person name="Suezawa K."/>
            <person name="Otani M."/>
            <person name="Fukuda T."/>
            <person name="Manabe T."/>
            <person name="Gomi K."/>
            <person name="Tabuchi M."/>
            <person name="Akimitsu K."/>
            <person name="Kataoka I."/>
        </authorList>
    </citation>
    <scope>NUCLEOTIDE SEQUENCE [LARGE SCALE GENOMIC DNA]</scope>
    <source>
        <strain evidence="15">cv. Fuchu</strain>
    </source>
</reference>
<evidence type="ECO:0000256" key="7">
    <source>
        <dbReference type="ARBA" id="ARBA00025748"/>
    </source>
</evidence>
<evidence type="ECO:0000256" key="11">
    <source>
        <dbReference type="SAM" id="Coils"/>
    </source>
</evidence>
<protein>
    <recommendedName>
        <fullName evidence="10">Homeobox-leucine zipper protein</fullName>
    </recommendedName>
    <alternativeName>
        <fullName evidence="10">HD-ZIP protein</fullName>
    </alternativeName>
    <alternativeName>
        <fullName evidence="10">Homeodomain transcription factor</fullName>
    </alternativeName>
</protein>
<dbReference type="PANTHER" id="PTHR24326:SF591">
    <property type="entry name" value="HOMEOBOX-LEUCINE ZIPPER PROTEIN ATHB-51-RELATED"/>
    <property type="match status" value="1"/>
</dbReference>
<feature type="region of interest" description="Disordered" evidence="12">
    <location>
        <begin position="144"/>
        <end position="172"/>
    </location>
</feature>
<gene>
    <name evidence="14" type="ORF">Acr_22g0001760</name>
</gene>
<dbReference type="InterPro" id="IPR001356">
    <property type="entry name" value="HD"/>
</dbReference>
<evidence type="ECO:0000256" key="2">
    <source>
        <dbReference type="ARBA" id="ARBA00023015"/>
    </source>
</evidence>
<evidence type="ECO:0000256" key="5">
    <source>
        <dbReference type="ARBA" id="ARBA00023163"/>
    </source>
</evidence>
<dbReference type="Pfam" id="PF00046">
    <property type="entry name" value="Homeodomain"/>
    <property type="match status" value="1"/>
</dbReference>
<dbReference type="InterPro" id="IPR009057">
    <property type="entry name" value="Homeodomain-like_sf"/>
</dbReference>
<dbReference type="CDD" id="cd00086">
    <property type="entry name" value="homeodomain"/>
    <property type="match status" value="1"/>
</dbReference>
<keyword evidence="5 10" id="KW-0804">Transcription</keyword>
<dbReference type="GO" id="GO:0005634">
    <property type="term" value="C:nucleus"/>
    <property type="evidence" value="ECO:0007669"/>
    <property type="project" value="UniProtKB-SubCell"/>
</dbReference>
<comment type="caution">
    <text evidence="14">The sequence shown here is derived from an EMBL/GenBank/DDBJ whole genome shotgun (WGS) entry which is preliminary data.</text>
</comment>
<comment type="similarity">
    <text evidence="7 10">Belongs to the HD-ZIP homeobox family. Class I subfamily.</text>
</comment>
<feature type="DNA-binding region" description="Homeobox" evidence="8">
    <location>
        <begin position="69"/>
        <end position="128"/>
    </location>
</feature>
<keyword evidence="15" id="KW-1185">Reference proteome</keyword>
<dbReference type="EMBL" id="BJWL01000022">
    <property type="protein sequence ID" value="GFZ10778.1"/>
    <property type="molecule type" value="Genomic_DNA"/>
</dbReference>
<dbReference type="GO" id="GO:0000981">
    <property type="term" value="F:DNA-binding transcription factor activity, RNA polymerase II-specific"/>
    <property type="evidence" value="ECO:0007669"/>
    <property type="project" value="UniProtKB-UniRule"/>
</dbReference>
<dbReference type="Gene3D" id="1.10.10.60">
    <property type="entry name" value="Homeodomain-like"/>
    <property type="match status" value="1"/>
</dbReference>
<evidence type="ECO:0000256" key="3">
    <source>
        <dbReference type="ARBA" id="ARBA00023125"/>
    </source>
</evidence>
<dbReference type="InterPro" id="IPR045224">
    <property type="entry name" value="HDZip_class_I_plant"/>
</dbReference>
<feature type="coiled-coil region" evidence="11">
    <location>
        <begin position="59"/>
        <end position="87"/>
    </location>
</feature>
<dbReference type="PANTHER" id="PTHR24326">
    <property type="entry name" value="HOMEOBOX-LEUCINE ZIPPER PROTEIN"/>
    <property type="match status" value="1"/>
</dbReference>
<dbReference type="PROSITE" id="PS50071">
    <property type="entry name" value="HOMEOBOX_2"/>
    <property type="match status" value="1"/>
</dbReference>
<name>A0A7J0GJ56_9ERIC</name>
<dbReference type="PROSITE" id="PS00027">
    <property type="entry name" value="HOMEOBOX_1"/>
    <property type="match status" value="1"/>
</dbReference>
<evidence type="ECO:0000256" key="1">
    <source>
        <dbReference type="ARBA" id="ARBA00004123"/>
    </source>
</evidence>
<dbReference type="SMART" id="SM00389">
    <property type="entry name" value="HOX"/>
    <property type="match status" value="1"/>
</dbReference>
<dbReference type="GO" id="GO:0045893">
    <property type="term" value="P:positive regulation of DNA-templated transcription"/>
    <property type="evidence" value="ECO:0007669"/>
    <property type="project" value="TreeGrafter"/>
</dbReference>
<evidence type="ECO:0000256" key="10">
    <source>
        <dbReference type="RuleBase" id="RU369038"/>
    </source>
</evidence>
<keyword evidence="11" id="KW-0175">Coiled coil</keyword>
<dbReference type="InterPro" id="IPR017970">
    <property type="entry name" value="Homeobox_CS"/>
</dbReference>
<accession>A0A7J0GJ56</accession>
<organism evidence="14 15">
    <name type="scientific">Actinidia rufa</name>
    <dbReference type="NCBI Taxonomy" id="165716"/>
    <lineage>
        <taxon>Eukaryota</taxon>
        <taxon>Viridiplantae</taxon>
        <taxon>Streptophyta</taxon>
        <taxon>Embryophyta</taxon>
        <taxon>Tracheophyta</taxon>
        <taxon>Spermatophyta</taxon>
        <taxon>Magnoliopsida</taxon>
        <taxon>eudicotyledons</taxon>
        <taxon>Gunneridae</taxon>
        <taxon>Pentapetalae</taxon>
        <taxon>asterids</taxon>
        <taxon>Ericales</taxon>
        <taxon>Actinidiaceae</taxon>
        <taxon>Actinidia</taxon>
    </lineage>
</organism>
<dbReference type="InterPro" id="IPR000047">
    <property type="entry name" value="HTH_motif"/>
</dbReference>
<dbReference type="OrthoDB" id="6159439at2759"/>
<dbReference type="PRINTS" id="PR00031">
    <property type="entry name" value="HTHREPRESSR"/>
</dbReference>
<dbReference type="GO" id="GO:0043565">
    <property type="term" value="F:sequence-specific DNA binding"/>
    <property type="evidence" value="ECO:0007669"/>
    <property type="project" value="TreeGrafter"/>
</dbReference>
<comment type="function">
    <text evidence="10">Transcription factor.</text>
</comment>
<keyword evidence="2 10" id="KW-0805">Transcription regulation</keyword>
<evidence type="ECO:0000256" key="9">
    <source>
        <dbReference type="RuleBase" id="RU000682"/>
    </source>
</evidence>
<evidence type="ECO:0000313" key="14">
    <source>
        <dbReference type="EMBL" id="GFZ10778.1"/>
    </source>
</evidence>
<feature type="region of interest" description="Disordered" evidence="12">
    <location>
        <begin position="188"/>
        <end position="207"/>
    </location>
</feature>
<proteinExistence type="inferred from homology"/>
<evidence type="ECO:0000259" key="13">
    <source>
        <dbReference type="PROSITE" id="PS50071"/>
    </source>
</evidence>